<dbReference type="PANTHER" id="PTHR43065">
    <property type="entry name" value="SENSOR HISTIDINE KINASE"/>
    <property type="match status" value="1"/>
</dbReference>
<dbReference type="GO" id="GO:0004673">
    <property type="term" value="F:protein histidine kinase activity"/>
    <property type="evidence" value="ECO:0007669"/>
    <property type="project" value="UniProtKB-EC"/>
</dbReference>
<evidence type="ECO:0000256" key="3">
    <source>
        <dbReference type="SAM" id="Phobius"/>
    </source>
</evidence>
<evidence type="ECO:0000313" key="5">
    <source>
        <dbReference type="EMBL" id="QEL15508.1"/>
    </source>
</evidence>
<dbReference type="PRINTS" id="PR00344">
    <property type="entry name" value="BCTRLSENSOR"/>
</dbReference>
<evidence type="ECO:0000313" key="6">
    <source>
        <dbReference type="Proteomes" id="UP000324974"/>
    </source>
</evidence>
<dbReference type="InterPro" id="IPR036890">
    <property type="entry name" value="HATPase_C_sf"/>
</dbReference>
<feature type="transmembrane region" description="Helical" evidence="3">
    <location>
        <begin position="21"/>
        <end position="47"/>
    </location>
</feature>
<feature type="transmembrane region" description="Helical" evidence="3">
    <location>
        <begin position="208"/>
        <end position="229"/>
    </location>
</feature>
<dbReference type="Pfam" id="PF02518">
    <property type="entry name" value="HATPase_c"/>
    <property type="match status" value="1"/>
</dbReference>
<evidence type="ECO:0000256" key="2">
    <source>
        <dbReference type="ARBA" id="ARBA00012438"/>
    </source>
</evidence>
<dbReference type="SMART" id="SM00387">
    <property type="entry name" value="HATPase_c"/>
    <property type="match status" value="1"/>
</dbReference>
<gene>
    <name evidence="5" type="ORF">PX52LOC_02432</name>
</gene>
<sequence>MTHRPLSESTFQAIALPARRAVWKYVGGLAPVVIIWAVLVGWLSWLLHERASWSEESDRAAVREWIDESRNFRKTLPELVKEYAHARADDPTGVGDPRRQETKRAEVLEHMRSLVEPTRAYVNQLPLFPEIYRLEVVLAPPPGSPKPEPDALTWLSAVPKPIRQSRDSLRVLEYRPFNDDRAVIRCEYRLHAFNKLERLEQERQQMSLIAGMLLLTATALAILFVTRFLRREHRRELDRLTTVAEIEHQELELLQAQRRQDEAARIQQQLHAQLLGKQLETSDLQRRAAEAEKMTLEMKSQLYASIGIMAGSYAHNIKNLLVRPNDLLSRCIEVNGLSPDQEGMLHEVKSTLGTVTERLQQILKTVRRDPANAEVTKLDLAALVGDSAKTWTDMGRDKWKLKITADVPAEPVVITGDVSHLQQAIENLLFNARDATFEMRNFLREEARHATDRKQALLAAAGWKGEIHLTVRREADRIVLDVRDNGIGMTEVTRQKCLQPHYTTKRDNALYEGYSAGMGLGLSFVAMVLDHHHATVGIESEVRKGTTFRVVFPAE</sequence>
<organism evidence="5 6">
    <name type="scientific">Limnoglobus roseus</name>
    <dbReference type="NCBI Taxonomy" id="2598579"/>
    <lineage>
        <taxon>Bacteria</taxon>
        <taxon>Pseudomonadati</taxon>
        <taxon>Planctomycetota</taxon>
        <taxon>Planctomycetia</taxon>
        <taxon>Gemmatales</taxon>
        <taxon>Gemmataceae</taxon>
        <taxon>Limnoglobus</taxon>
    </lineage>
</organism>
<comment type="catalytic activity">
    <reaction evidence="1">
        <text>ATP + protein L-histidine = ADP + protein N-phospho-L-histidine.</text>
        <dbReference type="EC" id="2.7.13.3"/>
    </reaction>
</comment>
<dbReference type="PROSITE" id="PS50109">
    <property type="entry name" value="HIS_KIN"/>
    <property type="match status" value="1"/>
</dbReference>
<dbReference type="Proteomes" id="UP000324974">
    <property type="component" value="Chromosome"/>
</dbReference>
<name>A0A5C1AEP6_9BACT</name>
<keyword evidence="5" id="KW-0418">Kinase</keyword>
<dbReference type="PANTHER" id="PTHR43065:SF42">
    <property type="entry name" value="TWO-COMPONENT SENSOR PPRA"/>
    <property type="match status" value="1"/>
</dbReference>
<evidence type="ECO:0000256" key="1">
    <source>
        <dbReference type="ARBA" id="ARBA00000085"/>
    </source>
</evidence>
<dbReference type="InterPro" id="IPR005467">
    <property type="entry name" value="His_kinase_dom"/>
</dbReference>
<dbReference type="RefSeq" id="WP_149110315.1">
    <property type="nucleotide sequence ID" value="NZ_CP042425.1"/>
</dbReference>
<evidence type="ECO:0000259" key="4">
    <source>
        <dbReference type="PROSITE" id="PS50109"/>
    </source>
</evidence>
<keyword evidence="5" id="KW-0808">Transferase</keyword>
<dbReference type="EMBL" id="CP042425">
    <property type="protein sequence ID" value="QEL15508.1"/>
    <property type="molecule type" value="Genomic_DNA"/>
</dbReference>
<dbReference type="AlphaFoldDB" id="A0A5C1AEP6"/>
<keyword evidence="6" id="KW-1185">Reference proteome</keyword>
<dbReference type="EC" id="2.7.13.3" evidence="2"/>
<dbReference type="InterPro" id="IPR003594">
    <property type="entry name" value="HATPase_dom"/>
</dbReference>
<keyword evidence="3" id="KW-1133">Transmembrane helix</keyword>
<keyword evidence="3" id="KW-0812">Transmembrane</keyword>
<dbReference type="InterPro" id="IPR004358">
    <property type="entry name" value="Sig_transdc_His_kin-like_C"/>
</dbReference>
<dbReference type="Gene3D" id="3.30.565.10">
    <property type="entry name" value="Histidine kinase-like ATPase, C-terminal domain"/>
    <property type="match status" value="1"/>
</dbReference>
<accession>A0A5C1AEP6</accession>
<proteinExistence type="predicted"/>
<protein>
    <recommendedName>
        <fullName evidence="2">histidine kinase</fullName>
        <ecNumber evidence="2">2.7.13.3</ecNumber>
    </recommendedName>
</protein>
<feature type="domain" description="Histidine kinase" evidence="4">
    <location>
        <begin position="312"/>
        <end position="555"/>
    </location>
</feature>
<reference evidence="6" key="1">
    <citation type="submission" date="2019-08" db="EMBL/GenBank/DDBJ databases">
        <title>Limnoglobus roseus gen. nov., sp. nov., a novel freshwater planctomycete with a giant genome from the family Gemmataceae.</title>
        <authorList>
            <person name="Kulichevskaya I.S."/>
            <person name="Naumoff D.G."/>
            <person name="Miroshnikov K."/>
            <person name="Ivanova A."/>
            <person name="Philippov D.A."/>
            <person name="Hakobyan A."/>
            <person name="Rijpstra I.C."/>
            <person name="Sinninghe Damste J.S."/>
            <person name="Liesack W."/>
            <person name="Dedysh S.N."/>
        </authorList>
    </citation>
    <scope>NUCLEOTIDE SEQUENCE [LARGE SCALE GENOMIC DNA]</scope>
    <source>
        <strain evidence="6">PX52</strain>
    </source>
</reference>
<keyword evidence="3" id="KW-0472">Membrane</keyword>
<dbReference type="SUPFAM" id="SSF55874">
    <property type="entry name" value="ATPase domain of HSP90 chaperone/DNA topoisomerase II/histidine kinase"/>
    <property type="match status" value="1"/>
</dbReference>
<dbReference type="KEGG" id="lrs:PX52LOC_02432"/>
<dbReference type="OrthoDB" id="9780487at2"/>